<name>A0ACC0QCT2_9HYPO</name>
<keyword evidence="2" id="KW-1185">Reference proteome</keyword>
<evidence type="ECO:0000313" key="1">
    <source>
        <dbReference type="EMBL" id="KAI8650696.1"/>
    </source>
</evidence>
<evidence type="ECO:0000313" key="2">
    <source>
        <dbReference type="Proteomes" id="UP001065298"/>
    </source>
</evidence>
<protein>
    <submittedName>
        <fullName evidence="1">Uncharacterized protein</fullName>
    </submittedName>
</protein>
<accession>A0ACC0QCT2</accession>
<dbReference type="EMBL" id="CM046514">
    <property type="protein sequence ID" value="KAI8650696.1"/>
    <property type="molecule type" value="Genomic_DNA"/>
</dbReference>
<proteinExistence type="predicted"/>
<comment type="caution">
    <text evidence="1">The sequence shown here is derived from an EMBL/GenBank/DDBJ whole genome shotgun (WGS) entry which is preliminary data.</text>
</comment>
<gene>
    <name evidence="1" type="ORF">NCS57_01404100</name>
</gene>
<dbReference type="Proteomes" id="UP001065298">
    <property type="component" value="Chromosome 12"/>
</dbReference>
<reference evidence="1" key="1">
    <citation type="submission" date="2022-06" db="EMBL/GenBank/DDBJ databases">
        <title>Fusarium solani species complex genomes reveal bases of compartmentalisation and animal pathogenesis.</title>
        <authorList>
            <person name="Tsai I.J."/>
        </authorList>
    </citation>
    <scope>NUCLEOTIDE SEQUENCE</scope>
    <source>
        <strain evidence="1">Fu6.1</strain>
    </source>
</reference>
<sequence>MRFAQSLLLGLLVGHGLAQTAVEPVEEQPSAVAPQNPSEPAAEEPSAAAPVAEPTQDNSSPEPTADTEEPAESAAAPQESEPAATGSTEEPTAAEEEPSAGVTATNDDSEPTEAPEATGTAEEASATADDDDSATATGEPTGTATEEEETGATKTESSVPTATSAVVKADLKNATVSENAEIVEVEGKPAVKLSAPVDGEATFSVSVDTDDDFDEGEKIHIVASIFVGEPSGSNSAKLRRRGRKTDCNLQMKLNGQTVYDEPLETTDGKWQDVSSTGLQSSDPQPKIDVTQKCGKTPAPLTVNNVQVANENGLGSSSGGSGSGGSGSGSGSGSGTGSGSSGKGSSGSGSGSDSESGSDSSSSDDDSAGSKAATSMVGLVAAMAAAMLFM</sequence>
<organism evidence="1 2">
    <name type="scientific">Fusarium keratoplasticum</name>
    <dbReference type="NCBI Taxonomy" id="1328300"/>
    <lineage>
        <taxon>Eukaryota</taxon>
        <taxon>Fungi</taxon>
        <taxon>Dikarya</taxon>
        <taxon>Ascomycota</taxon>
        <taxon>Pezizomycotina</taxon>
        <taxon>Sordariomycetes</taxon>
        <taxon>Hypocreomycetidae</taxon>
        <taxon>Hypocreales</taxon>
        <taxon>Nectriaceae</taxon>
        <taxon>Fusarium</taxon>
        <taxon>Fusarium solani species complex</taxon>
    </lineage>
</organism>